<protein>
    <submittedName>
        <fullName evidence="1">Uncharacterized protein</fullName>
    </submittedName>
</protein>
<accession>A0A1F6FJQ4</accession>
<comment type="caution">
    <text evidence="1">The sequence shown here is derived from an EMBL/GenBank/DDBJ whole genome shotgun (WGS) entry which is preliminary data.</text>
</comment>
<dbReference type="Proteomes" id="UP000177395">
    <property type="component" value="Unassembled WGS sequence"/>
</dbReference>
<evidence type="ECO:0000313" key="1">
    <source>
        <dbReference type="EMBL" id="OGG86092.1"/>
    </source>
</evidence>
<organism evidence="1 2">
    <name type="scientific">Candidatus Kaiserbacteria bacterium RIFOXYB1_FULL_46_14</name>
    <dbReference type="NCBI Taxonomy" id="1798531"/>
    <lineage>
        <taxon>Bacteria</taxon>
        <taxon>Candidatus Kaiseribacteriota</taxon>
    </lineage>
</organism>
<name>A0A1F6FJQ4_9BACT</name>
<dbReference type="EMBL" id="MFMS01000002">
    <property type="protein sequence ID" value="OGG86092.1"/>
    <property type="molecule type" value="Genomic_DNA"/>
</dbReference>
<evidence type="ECO:0000313" key="2">
    <source>
        <dbReference type="Proteomes" id="UP000177395"/>
    </source>
</evidence>
<reference evidence="1 2" key="1">
    <citation type="journal article" date="2016" name="Nat. Commun.">
        <title>Thousands of microbial genomes shed light on interconnected biogeochemical processes in an aquifer system.</title>
        <authorList>
            <person name="Anantharaman K."/>
            <person name="Brown C.T."/>
            <person name="Hug L.A."/>
            <person name="Sharon I."/>
            <person name="Castelle C.J."/>
            <person name="Probst A.J."/>
            <person name="Thomas B.C."/>
            <person name="Singh A."/>
            <person name="Wilkins M.J."/>
            <person name="Karaoz U."/>
            <person name="Brodie E.L."/>
            <person name="Williams K.H."/>
            <person name="Hubbard S.S."/>
            <person name="Banfield J.F."/>
        </authorList>
    </citation>
    <scope>NUCLEOTIDE SEQUENCE [LARGE SCALE GENOMIC DNA]</scope>
</reference>
<gene>
    <name evidence="1" type="ORF">A2392_01365</name>
</gene>
<sequence>MTRKGDLEMKQFVIVHTSVLTKSLVVVRAGTAVDANLRFEPVADKCPFEYALAEVKIAIRVQERFISSYGDTVIAIYDQQSVLRAYNMAAEKFGAMHLEVFQIMATSDHLGLQRIEIKDLPAPKVQVVPYRPADTGSLAMARKAAISAK</sequence>
<dbReference type="AlphaFoldDB" id="A0A1F6FJQ4"/>
<proteinExistence type="predicted"/>
<dbReference type="STRING" id="1798531.A2392_01365"/>